<dbReference type="InterPro" id="IPR036188">
    <property type="entry name" value="FAD/NAD-bd_sf"/>
</dbReference>
<dbReference type="InterPro" id="IPR002937">
    <property type="entry name" value="Amino_oxidase"/>
</dbReference>
<accession>A0A1I0IXE3</accession>
<dbReference type="Gene3D" id="3.50.50.60">
    <property type="entry name" value="FAD/NAD(P)-binding domain"/>
    <property type="match status" value="1"/>
</dbReference>
<feature type="binding site" evidence="4">
    <location>
        <position position="414"/>
    </location>
    <ligand>
        <name>substrate</name>
    </ligand>
</feature>
<dbReference type="AlphaFoldDB" id="A0A1I0IXE3"/>
<dbReference type="Proteomes" id="UP000199181">
    <property type="component" value="Unassembled WGS sequence"/>
</dbReference>
<comment type="cofactor">
    <cofactor evidence="1">
        <name>FAD</name>
        <dbReference type="ChEBI" id="CHEBI:57692"/>
    </cofactor>
</comment>
<dbReference type="Gene3D" id="1.10.405.10">
    <property type="entry name" value="Guanine Nucleotide Dissociation Inhibitor, domain 1"/>
    <property type="match status" value="1"/>
</dbReference>
<reference evidence="7" key="1">
    <citation type="submission" date="2016-10" db="EMBL/GenBank/DDBJ databases">
        <authorList>
            <person name="Varghese N."/>
            <person name="Submissions S."/>
        </authorList>
    </citation>
    <scope>NUCLEOTIDE SEQUENCE [LARGE SCALE GENOMIC DNA]</scope>
    <source>
        <strain evidence="7">DSM 16858</strain>
    </source>
</reference>
<dbReference type="InterPro" id="IPR050703">
    <property type="entry name" value="Flavin_MAO"/>
</dbReference>
<evidence type="ECO:0000259" key="5">
    <source>
        <dbReference type="Pfam" id="PF01593"/>
    </source>
</evidence>
<name>A0A1I0IXE3_9BACT</name>
<organism evidence="6 7">
    <name type="scientific">Stigmatella erecta</name>
    <dbReference type="NCBI Taxonomy" id="83460"/>
    <lineage>
        <taxon>Bacteria</taxon>
        <taxon>Pseudomonadati</taxon>
        <taxon>Myxococcota</taxon>
        <taxon>Myxococcia</taxon>
        <taxon>Myxococcales</taxon>
        <taxon>Cystobacterineae</taxon>
        <taxon>Archangiaceae</taxon>
        <taxon>Stigmatella</taxon>
    </lineage>
</organism>
<evidence type="ECO:0000256" key="3">
    <source>
        <dbReference type="ARBA" id="ARBA00023002"/>
    </source>
</evidence>
<protein>
    <submittedName>
        <fullName evidence="6">Monoamine oxidase</fullName>
    </submittedName>
</protein>
<dbReference type="SUPFAM" id="SSF51905">
    <property type="entry name" value="FAD/NAD(P)-binding domain"/>
    <property type="match status" value="1"/>
</dbReference>
<dbReference type="PRINTS" id="PR00757">
    <property type="entry name" value="AMINEOXDASEF"/>
</dbReference>
<dbReference type="PANTHER" id="PTHR43563:SF1">
    <property type="entry name" value="AMINE OXIDASE [FLAVIN-CONTAINING] B"/>
    <property type="match status" value="1"/>
</dbReference>
<feature type="domain" description="Amine oxidase" evidence="5">
    <location>
        <begin position="81"/>
        <end position="520"/>
    </location>
</feature>
<dbReference type="GO" id="GO:0016491">
    <property type="term" value="F:oxidoreductase activity"/>
    <property type="evidence" value="ECO:0007669"/>
    <property type="project" value="UniProtKB-KW"/>
</dbReference>
<evidence type="ECO:0000313" key="6">
    <source>
        <dbReference type="EMBL" id="SEU02076.1"/>
    </source>
</evidence>
<sequence>MARTHLMSLVLNALRTARRANAAGVPVAEYAAMQQERARFNRRSFLHLSAGAAGAATLAACGDDDNTPSPQDVVIVGGGTAGLHCAYRLKRLGVEAQVYEASKRVGGRMFTARDVFPEGQTCELGGELIDTGHLTLHDLSEELDIELVDFAQDDPALSRLVAQFDGNRLTDAQILEGFAPIAERIDAALTVLEDPEEYITYRTPNGAQGLDQLSLRAWMDAEGIAASDPVRKLIELAYVGEFGLETDVCNSLNLLTFISTDTTRFELFGESDERYRAKGGNELFPQRLSERLAPGQIHLEHRLRALKTLSDGRYQLTFDGAGGTREVKADHVVLALPFTILRDVDLQVEMPAVKRKAIRELGYGTNAKLMVGFSSRPWRDTYQSDGSTYTDVGYMQTWETSRLQPGTSGLITNFTGGQKGIDVGGGTPQEQAAAFLAGFNEVFPGVREAANGKVARMHWPSYEFTRGSYSAYTVGQFTTISGAEIERVGNLHFCGEHTSLDAQGFMEGAALTGAMAAAEVAGDLGLHVEEAMGPGARIMSRAQAARVHGRWLDAARRAAKRRAG</sequence>
<evidence type="ECO:0000313" key="7">
    <source>
        <dbReference type="Proteomes" id="UP000199181"/>
    </source>
</evidence>
<dbReference type="RefSeq" id="WP_093520658.1">
    <property type="nucleotide sequence ID" value="NZ_FOIJ01000006.1"/>
</dbReference>
<keyword evidence="3" id="KW-0560">Oxidoreductase</keyword>
<comment type="similarity">
    <text evidence="2">Belongs to the flavin monoamine oxidase family.</text>
</comment>
<dbReference type="Pfam" id="PF01593">
    <property type="entry name" value="Amino_oxidase"/>
    <property type="match status" value="1"/>
</dbReference>
<dbReference type="InterPro" id="IPR001613">
    <property type="entry name" value="Flavin_amine_oxidase"/>
</dbReference>
<proteinExistence type="inferred from homology"/>
<dbReference type="EMBL" id="FOIJ01000006">
    <property type="protein sequence ID" value="SEU02076.1"/>
    <property type="molecule type" value="Genomic_DNA"/>
</dbReference>
<dbReference type="Gene3D" id="3.90.660.10">
    <property type="match status" value="1"/>
</dbReference>
<keyword evidence="7" id="KW-1185">Reference proteome</keyword>
<evidence type="ECO:0000256" key="2">
    <source>
        <dbReference type="ARBA" id="ARBA00005995"/>
    </source>
</evidence>
<dbReference type="PANTHER" id="PTHR43563">
    <property type="entry name" value="AMINE OXIDASE"/>
    <property type="match status" value="1"/>
</dbReference>
<evidence type="ECO:0000256" key="1">
    <source>
        <dbReference type="ARBA" id="ARBA00001974"/>
    </source>
</evidence>
<feature type="binding site" evidence="4">
    <location>
        <begin position="100"/>
        <end position="101"/>
    </location>
    <ligand>
        <name>FAD</name>
        <dbReference type="ChEBI" id="CHEBI:57692"/>
    </ligand>
</feature>
<gene>
    <name evidence="6" type="ORF">SAMN05443639_106361</name>
</gene>
<dbReference type="SUPFAM" id="SSF54373">
    <property type="entry name" value="FAD-linked reductases, C-terminal domain"/>
    <property type="match status" value="1"/>
</dbReference>
<evidence type="ECO:0000256" key="4">
    <source>
        <dbReference type="PIRSR" id="PIRSR601613-1"/>
    </source>
</evidence>